<dbReference type="EMBL" id="HG916853">
    <property type="protein sequence ID" value="CDM59912.1"/>
    <property type="molecule type" value="Genomic_DNA"/>
</dbReference>
<dbReference type="HOGENOM" id="CLU_1601367_0_0_5"/>
<geneLocation type="plasmid" evidence="1 2">
    <name>pLPU83a</name>
</geneLocation>
<evidence type="ECO:0000313" key="2">
    <source>
        <dbReference type="Proteomes" id="UP000019443"/>
    </source>
</evidence>
<accession>W6RF58</accession>
<dbReference type="KEGG" id="rhl:LPU83_pLPU83a_0071"/>
<sequence>MAFLFNLNWRPLYRSATRLEDDAMRNLLVSAFLAILFAVCAERANAYDTSGVHAFFNDDKNQFVDLWLNNDGNVTIKASNGRPWRPMWVVAHANFMSGGQSVAKKDYHVYCPSPNAGGKGAETWFKFVGPGVSGIDKIGLSTNKEKPWGKPKGEWTIMISTSAPAP</sequence>
<gene>
    <name evidence="1" type="ORF">LPU83_pLPU83a_0071</name>
</gene>
<name>W6RF58_9HYPH</name>
<keyword evidence="2" id="KW-1185">Reference proteome</keyword>
<dbReference type="AlphaFoldDB" id="W6RF58"/>
<dbReference type="Proteomes" id="UP000019443">
    <property type="component" value="Plasmid pLPU83a"/>
</dbReference>
<keyword evidence="1" id="KW-0614">Plasmid</keyword>
<proteinExistence type="predicted"/>
<protein>
    <submittedName>
        <fullName evidence="1">Uncharacterized protein</fullName>
    </submittedName>
</protein>
<organism evidence="1 2">
    <name type="scientific">Rhizobium favelukesii</name>
    <dbReference type="NCBI Taxonomy" id="348824"/>
    <lineage>
        <taxon>Bacteria</taxon>
        <taxon>Pseudomonadati</taxon>
        <taxon>Pseudomonadota</taxon>
        <taxon>Alphaproteobacteria</taxon>
        <taxon>Hyphomicrobiales</taxon>
        <taxon>Rhizobiaceae</taxon>
        <taxon>Rhizobium/Agrobacterium group</taxon>
        <taxon>Rhizobium</taxon>
    </lineage>
</organism>
<evidence type="ECO:0000313" key="1">
    <source>
        <dbReference type="EMBL" id="CDM59912.1"/>
    </source>
</evidence>
<reference evidence="1" key="1">
    <citation type="submission" date="2013-11" db="EMBL/GenBank/DDBJ databases">
        <title>Draft genome sequence of the broad-host-range Rhizobium sp. LPU83 strain, a member of the low-genetic diversity Oregon-like Rhizobium sp. group.</title>
        <authorList>
            <person name="Wibberg D."/>
            <person name="Puehler A."/>
            <person name="Schlueter A."/>
        </authorList>
    </citation>
    <scope>NUCLEOTIDE SEQUENCE [LARGE SCALE GENOMIC DNA]</scope>
    <source>
        <strain evidence="1">LPU83</strain>
        <plasmid evidence="1">pLPU83a</plasmid>
    </source>
</reference>
<dbReference type="PATRIC" id="fig|348824.6.peg.4587"/>